<dbReference type="Pfam" id="PF01555">
    <property type="entry name" value="N6_N4_Mtase"/>
    <property type="match status" value="1"/>
</dbReference>
<dbReference type="Gene3D" id="3.40.50.150">
    <property type="entry name" value="Vaccinia Virus protein VP39"/>
    <property type="match status" value="1"/>
</dbReference>
<dbReference type="AlphaFoldDB" id="A0A2M7YPS7"/>
<comment type="caution">
    <text evidence="4">The sequence shown here is derived from an EMBL/GenBank/DDBJ whole genome shotgun (WGS) entry which is preliminary data.</text>
</comment>
<evidence type="ECO:0000313" key="4">
    <source>
        <dbReference type="EMBL" id="PJA65001.1"/>
    </source>
</evidence>
<dbReference type="GO" id="GO:0008170">
    <property type="term" value="F:N-methyltransferase activity"/>
    <property type="evidence" value="ECO:0007669"/>
    <property type="project" value="InterPro"/>
</dbReference>
<dbReference type="Proteomes" id="UP000230434">
    <property type="component" value="Unassembled WGS sequence"/>
</dbReference>
<dbReference type="GO" id="GO:0032259">
    <property type="term" value="P:methylation"/>
    <property type="evidence" value="ECO:0007669"/>
    <property type="project" value="UniProtKB-KW"/>
</dbReference>
<keyword evidence="2" id="KW-0808">Transferase</keyword>
<dbReference type="GO" id="GO:0003677">
    <property type="term" value="F:DNA binding"/>
    <property type="evidence" value="ECO:0007669"/>
    <property type="project" value="InterPro"/>
</dbReference>
<feature type="non-terminal residue" evidence="4">
    <location>
        <position position="124"/>
    </location>
</feature>
<dbReference type="SUPFAM" id="SSF53335">
    <property type="entry name" value="S-adenosyl-L-methionine-dependent methyltransferases"/>
    <property type="match status" value="1"/>
</dbReference>
<keyword evidence="1" id="KW-0489">Methyltransferase</keyword>
<feature type="domain" description="DNA methylase N-4/N-6" evidence="3">
    <location>
        <begin position="16"/>
        <end position="89"/>
    </location>
</feature>
<proteinExistence type="predicted"/>
<evidence type="ECO:0000313" key="5">
    <source>
        <dbReference type="Proteomes" id="UP000230434"/>
    </source>
</evidence>
<dbReference type="EMBL" id="PFWF01000002">
    <property type="protein sequence ID" value="PJA65001.1"/>
    <property type="molecule type" value="Genomic_DNA"/>
</dbReference>
<protein>
    <recommendedName>
        <fullName evidence="3">DNA methylase N-4/N-6 domain-containing protein</fullName>
    </recommendedName>
</protein>
<evidence type="ECO:0000259" key="3">
    <source>
        <dbReference type="Pfam" id="PF01555"/>
    </source>
</evidence>
<reference evidence="5" key="1">
    <citation type="submission" date="2017-09" db="EMBL/GenBank/DDBJ databases">
        <title>Depth-based differentiation of microbial function through sediment-hosted aquifers and enrichment of novel symbionts in the deep terrestrial subsurface.</title>
        <authorList>
            <person name="Probst A.J."/>
            <person name="Ladd B."/>
            <person name="Jarett J.K."/>
            <person name="Geller-Mcgrath D.E."/>
            <person name="Sieber C.M.K."/>
            <person name="Emerson J.B."/>
            <person name="Anantharaman K."/>
            <person name="Thomas B.C."/>
            <person name="Malmstrom R."/>
            <person name="Stieglmeier M."/>
            <person name="Klingl A."/>
            <person name="Woyke T."/>
            <person name="Ryan C.M."/>
            <person name="Banfield J.F."/>
        </authorList>
    </citation>
    <scope>NUCLEOTIDE SEQUENCE [LARGE SCALE GENOMIC DNA]</scope>
</reference>
<gene>
    <name evidence="4" type="ORF">CO159_00115</name>
</gene>
<dbReference type="InterPro" id="IPR001091">
    <property type="entry name" value="RM_Methyltransferase"/>
</dbReference>
<evidence type="ECO:0000256" key="2">
    <source>
        <dbReference type="ARBA" id="ARBA00022679"/>
    </source>
</evidence>
<accession>A0A2M7YPS7</accession>
<dbReference type="PRINTS" id="PR00508">
    <property type="entry name" value="S21N4MTFRASE"/>
</dbReference>
<dbReference type="InterPro" id="IPR029063">
    <property type="entry name" value="SAM-dependent_MTases_sf"/>
</dbReference>
<sequence>METLTSTIEGQTKLRWDDNNWKHLPKRWGHSFHPMCSYLAMFPPGIPRYFIEQFTKPGDVVLDPFSGRGTAPLEACVSGRIGIGIDLSPLAHILTAAKVDPPSFDSALKRIEELRLHYKRPNVD</sequence>
<organism evidence="4 5">
    <name type="scientific">Candidatus Portnoybacteria bacterium CG_4_9_14_3_um_filter_40_10</name>
    <dbReference type="NCBI Taxonomy" id="1974804"/>
    <lineage>
        <taxon>Bacteria</taxon>
        <taxon>Candidatus Portnoyibacteriota</taxon>
    </lineage>
</organism>
<dbReference type="InterPro" id="IPR002941">
    <property type="entry name" value="DNA_methylase_N4/N6"/>
</dbReference>
<name>A0A2M7YPS7_9BACT</name>
<evidence type="ECO:0000256" key="1">
    <source>
        <dbReference type="ARBA" id="ARBA00022603"/>
    </source>
</evidence>